<accession>A0A0G3X6B8</accession>
<reference evidence="6 7" key="1">
    <citation type="submission" date="2015-06" db="EMBL/GenBank/DDBJ databases">
        <authorList>
            <person name="Kim K.M."/>
        </authorList>
    </citation>
    <scope>NUCLEOTIDE SEQUENCE [LARGE SCALE GENOMIC DNA]</scope>
    <source>
        <strain evidence="6 7">KCTC 22370</strain>
    </source>
</reference>
<evidence type="ECO:0000256" key="2">
    <source>
        <dbReference type="ARBA" id="ARBA00022692"/>
    </source>
</evidence>
<keyword evidence="2 5" id="KW-0812">Transmembrane</keyword>
<evidence type="ECO:0000256" key="5">
    <source>
        <dbReference type="SAM" id="Phobius"/>
    </source>
</evidence>
<organism evidence="6 7">
    <name type="scientific">Pelagerythrobacter marensis</name>
    <dbReference type="NCBI Taxonomy" id="543877"/>
    <lineage>
        <taxon>Bacteria</taxon>
        <taxon>Pseudomonadati</taxon>
        <taxon>Pseudomonadota</taxon>
        <taxon>Alphaproteobacteria</taxon>
        <taxon>Sphingomonadales</taxon>
        <taxon>Erythrobacteraceae</taxon>
        <taxon>Pelagerythrobacter</taxon>
    </lineage>
</organism>
<dbReference type="EMBL" id="CP011805">
    <property type="protein sequence ID" value="AKM06139.1"/>
    <property type="molecule type" value="Genomic_DNA"/>
</dbReference>
<protein>
    <submittedName>
        <fullName evidence="6">Polyhydroxyalkanoate depolymerase</fullName>
    </submittedName>
</protein>
<dbReference type="AlphaFoldDB" id="A0A0G3X6B8"/>
<name>A0A0G3X6B8_9SPHN</name>
<dbReference type="STRING" id="543877.AM2010_46"/>
<evidence type="ECO:0000256" key="4">
    <source>
        <dbReference type="ARBA" id="ARBA00023136"/>
    </source>
</evidence>
<evidence type="ECO:0000313" key="7">
    <source>
        <dbReference type="Proteomes" id="UP000037643"/>
    </source>
</evidence>
<proteinExistence type="predicted"/>
<comment type="subcellular location">
    <subcellularLocation>
        <location evidence="1">Membrane</location>
        <topology evidence="1">Multi-pass membrane protein</topology>
    </subcellularLocation>
</comment>
<gene>
    <name evidence="6" type="ORF">AM2010_46</name>
</gene>
<keyword evidence="3 5" id="KW-1133">Transmembrane helix</keyword>
<keyword evidence="4 5" id="KW-0472">Membrane</keyword>
<evidence type="ECO:0000256" key="3">
    <source>
        <dbReference type="ARBA" id="ARBA00022989"/>
    </source>
</evidence>
<evidence type="ECO:0000256" key="1">
    <source>
        <dbReference type="ARBA" id="ARBA00004141"/>
    </source>
</evidence>
<dbReference type="Proteomes" id="UP000037643">
    <property type="component" value="Chromosome"/>
</dbReference>
<dbReference type="OrthoDB" id="9811373at2"/>
<feature type="transmembrane region" description="Helical" evidence="5">
    <location>
        <begin position="94"/>
        <end position="114"/>
    </location>
</feature>
<feature type="transmembrane region" description="Helical" evidence="5">
    <location>
        <begin position="47"/>
        <end position="65"/>
    </location>
</feature>
<dbReference type="Pfam" id="PF13564">
    <property type="entry name" value="DoxX_2"/>
    <property type="match status" value="1"/>
</dbReference>
<dbReference type="GO" id="GO:0016020">
    <property type="term" value="C:membrane"/>
    <property type="evidence" value="ECO:0007669"/>
    <property type="project" value="UniProtKB-SubCell"/>
</dbReference>
<dbReference type="InterPro" id="IPR032808">
    <property type="entry name" value="DoxX"/>
</dbReference>
<dbReference type="KEGG" id="amx:AM2010_46"/>
<evidence type="ECO:0000313" key="6">
    <source>
        <dbReference type="EMBL" id="AKM06139.1"/>
    </source>
</evidence>
<dbReference type="PATRIC" id="fig|543877.4.peg.48"/>
<sequence>MNGRMVLTGRVLSGLAIAFLLFASVLPKLAGMPVASETLQALGWDGRHALLIGLIELACVILYAIPRTSVLGAVVTTALLGGAIATQMRVGSPLFTHTLFGVYLGLLIWGGLWLRNPALRALFPVGHKASDASRGDAAPGEGAHA</sequence>
<keyword evidence="7" id="KW-1185">Reference proteome</keyword>